<keyword evidence="2" id="KW-1185">Reference proteome</keyword>
<sequence length="96" mass="11422">MLTIEQYKNDDAAKTLNSWFFNDAIQFQTALFREMIRQGYFKEGPPHIIALQFYGPFYTLLCQYDNMPEKEAEALEILMAHIEQFASIYQIRKEED</sequence>
<proteinExistence type="predicted"/>
<dbReference type="STRING" id="931626.Awo_c32490"/>
<dbReference type="eggNOG" id="COG1309">
    <property type="taxonomic scope" value="Bacteria"/>
</dbReference>
<dbReference type="Gene3D" id="1.10.357.10">
    <property type="entry name" value="Tetracycline Repressor, domain 2"/>
    <property type="match status" value="1"/>
</dbReference>
<reference evidence="2" key="1">
    <citation type="submission" date="2011-07" db="EMBL/GenBank/DDBJ databases">
        <title>Complete genome sequence of Acetobacterium woodii.</title>
        <authorList>
            <person name="Poehlein A."/>
            <person name="Schmidt S."/>
            <person name="Kaster A.-K."/>
            <person name="Goenrich M."/>
            <person name="Vollmers J."/>
            <person name="Thuermer A."/>
            <person name="Gottschalk G."/>
            <person name="Thauer R.K."/>
            <person name="Daniel R."/>
            <person name="Mueller V."/>
        </authorList>
    </citation>
    <scope>NUCLEOTIDE SEQUENCE [LARGE SCALE GENOMIC DNA]</scope>
    <source>
        <strain evidence="2">ATCC 29683 / DSM 1030 / JCM 2381 / KCTC 1655 / WB1</strain>
    </source>
</reference>
<evidence type="ECO:0000313" key="2">
    <source>
        <dbReference type="Proteomes" id="UP000007177"/>
    </source>
</evidence>
<protein>
    <submittedName>
        <fullName evidence="1">Transcriptional regulator TetR family</fullName>
    </submittedName>
</protein>
<name>H6LK57_ACEWD</name>
<dbReference type="Proteomes" id="UP000007177">
    <property type="component" value="Chromosome"/>
</dbReference>
<accession>H6LK57</accession>
<gene>
    <name evidence="1" type="ordered locus">Awo_c32490</name>
</gene>
<evidence type="ECO:0000313" key="1">
    <source>
        <dbReference type="EMBL" id="AFA49977.1"/>
    </source>
</evidence>
<dbReference type="EMBL" id="CP002987">
    <property type="protein sequence ID" value="AFA49977.1"/>
    <property type="molecule type" value="Genomic_DNA"/>
</dbReference>
<dbReference type="AlphaFoldDB" id="H6LK57"/>
<dbReference type="RefSeq" id="WP_014357573.1">
    <property type="nucleotide sequence ID" value="NC_016894.1"/>
</dbReference>
<dbReference type="HOGENOM" id="CLU_2353398_0_0_9"/>
<reference evidence="1 2" key="2">
    <citation type="journal article" date="2012" name="PLoS ONE">
        <title>An ancient pathway combining carbon dioxide fixation with the generation and utilization of a sodium ion gradient for ATP synthesis.</title>
        <authorList>
            <person name="Poehlein A."/>
            <person name="Schmidt S."/>
            <person name="Kaster A.K."/>
            <person name="Goenrich M."/>
            <person name="Vollmers J."/>
            <person name="Thurmer A."/>
            <person name="Bertsch J."/>
            <person name="Schuchmann K."/>
            <person name="Voigt B."/>
            <person name="Hecker M."/>
            <person name="Daniel R."/>
            <person name="Thauer R.K."/>
            <person name="Gottschalk G."/>
            <person name="Muller V."/>
        </authorList>
    </citation>
    <scope>NUCLEOTIDE SEQUENCE [LARGE SCALE GENOMIC DNA]</scope>
    <source>
        <strain evidence="2">ATCC 29683 / DSM 1030 / JCM 2381 / KCTC 1655 / WB1</strain>
    </source>
</reference>
<organism evidence="1 2">
    <name type="scientific">Acetobacterium woodii (strain ATCC 29683 / DSM 1030 / JCM 2381 / KCTC 1655 / WB1)</name>
    <dbReference type="NCBI Taxonomy" id="931626"/>
    <lineage>
        <taxon>Bacteria</taxon>
        <taxon>Bacillati</taxon>
        <taxon>Bacillota</taxon>
        <taxon>Clostridia</taxon>
        <taxon>Eubacteriales</taxon>
        <taxon>Eubacteriaceae</taxon>
        <taxon>Acetobacterium</taxon>
    </lineage>
</organism>
<dbReference type="KEGG" id="awo:Awo_c32490"/>